<accession>A0ABV4HIB7</accession>
<dbReference type="InterPro" id="IPR008979">
    <property type="entry name" value="Galactose-bd-like_sf"/>
</dbReference>
<proteinExistence type="predicted"/>
<evidence type="ECO:0000313" key="2">
    <source>
        <dbReference type="EMBL" id="MEZ0454254.1"/>
    </source>
</evidence>
<dbReference type="SUPFAM" id="SSF49785">
    <property type="entry name" value="Galactose-binding domain-like"/>
    <property type="match status" value="1"/>
</dbReference>
<comment type="caution">
    <text evidence="2">The sequence shown here is derived from an EMBL/GenBank/DDBJ whole genome shotgun (WGS) entry which is preliminary data.</text>
</comment>
<dbReference type="RefSeq" id="WP_370482912.1">
    <property type="nucleotide sequence ID" value="NZ_JBEOQA010000002.1"/>
</dbReference>
<evidence type="ECO:0000313" key="3">
    <source>
        <dbReference type="Proteomes" id="UP001566204"/>
    </source>
</evidence>
<dbReference type="PROSITE" id="PS50022">
    <property type="entry name" value="FA58C_3"/>
    <property type="match status" value="1"/>
</dbReference>
<dbReference type="Proteomes" id="UP001566204">
    <property type="component" value="Unassembled WGS sequence"/>
</dbReference>
<protein>
    <submittedName>
        <fullName evidence="2">Discoidin domain-containing protein</fullName>
    </submittedName>
</protein>
<dbReference type="EMBL" id="JBEOQB010000007">
    <property type="protein sequence ID" value="MEZ0454254.1"/>
    <property type="molecule type" value="Genomic_DNA"/>
</dbReference>
<dbReference type="Pfam" id="PF00754">
    <property type="entry name" value="F5_F8_type_C"/>
    <property type="match status" value="1"/>
</dbReference>
<evidence type="ECO:0000259" key="1">
    <source>
        <dbReference type="PROSITE" id="PS50022"/>
    </source>
</evidence>
<feature type="domain" description="F5/8 type C" evidence="1">
    <location>
        <begin position="166"/>
        <end position="323"/>
    </location>
</feature>
<dbReference type="InterPro" id="IPR000421">
    <property type="entry name" value="FA58C"/>
</dbReference>
<dbReference type="InterPro" id="IPR013728">
    <property type="entry name" value="BT_3987-like_N"/>
</dbReference>
<dbReference type="PROSITE" id="PS51257">
    <property type="entry name" value="PROKAR_LIPOPROTEIN"/>
    <property type="match status" value="1"/>
</dbReference>
<sequence length="323" mass="36587">MKIKYYLFTIYLLATLQSCEKIDIPREAETEKYKTVYMPTAVELNRMEITHVDTNYILPIGAVYAGGLDYAPADLPVKFEISLDSVQAYNQANGTAYKPLPLSSIETSALTTSIAKGTIASPLLPIRINPTKGMDLFEDYLLPITVKGSFEDGIYLDQKLATAYYIVRSKLNLDDFQDFDRKDWKIVGFSSQEETGEGPNNGRAIFLLDNDYATFWHTRWSGGNAPGPHFVEIDMGHSQTIHGLSFVGRVDGGRGRPERVKLAVKNVESEDWTEIESNISLQNTRDIQRLFLKKPVEARYFKLTVEKTYENTEFTFLAELNVF</sequence>
<dbReference type="Gene3D" id="2.60.120.260">
    <property type="entry name" value="Galactose-binding domain-like"/>
    <property type="match status" value="1"/>
</dbReference>
<organism evidence="2 3">
    <name type="scientific">Sphingobacterium thalpophilum</name>
    <dbReference type="NCBI Taxonomy" id="259"/>
    <lineage>
        <taxon>Bacteria</taxon>
        <taxon>Pseudomonadati</taxon>
        <taxon>Bacteroidota</taxon>
        <taxon>Sphingobacteriia</taxon>
        <taxon>Sphingobacteriales</taxon>
        <taxon>Sphingobacteriaceae</taxon>
        <taxon>Sphingobacterium</taxon>
    </lineage>
</organism>
<reference evidence="2 3" key="1">
    <citation type="submission" date="2024-06" db="EMBL/GenBank/DDBJ databases">
        <title>Soil Sphingobacterium thalpophilum.</title>
        <authorList>
            <person name="Yang J."/>
            <person name="Li J."/>
        </authorList>
    </citation>
    <scope>NUCLEOTIDE SEQUENCE [LARGE SCALE GENOMIC DNA]</scope>
    <source>
        <strain evidence="2 3">22g91tb</strain>
    </source>
</reference>
<dbReference type="Pfam" id="PF08522">
    <property type="entry name" value="BT_3987-like_N"/>
    <property type="match status" value="1"/>
</dbReference>
<dbReference type="Gene3D" id="2.60.40.1740">
    <property type="entry name" value="hypothetical protein (bacova_03559)"/>
    <property type="match status" value="1"/>
</dbReference>
<keyword evidence="3" id="KW-1185">Reference proteome</keyword>
<name>A0ABV4HIB7_9SPHI</name>
<gene>
    <name evidence="2" type="ORF">ABTW24_21870</name>
</gene>